<evidence type="ECO:0000256" key="3">
    <source>
        <dbReference type="SAM" id="Phobius"/>
    </source>
</evidence>
<keyword evidence="3" id="KW-0472">Membrane</keyword>
<reference evidence="4 5" key="1">
    <citation type="submission" date="2019-06" db="EMBL/GenBank/DDBJ databases">
        <title>Sequencing the genomes of 1000 actinobacteria strains.</title>
        <authorList>
            <person name="Klenk H.-P."/>
        </authorList>
    </citation>
    <scope>NUCLEOTIDE SEQUENCE [LARGE SCALE GENOMIC DNA]</scope>
    <source>
        <strain evidence="4 5">DSM 102131</strain>
    </source>
</reference>
<evidence type="ECO:0000256" key="1">
    <source>
        <dbReference type="SAM" id="Coils"/>
    </source>
</evidence>
<evidence type="ECO:0000313" key="4">
    <source>
        <dbReference type="EMBL" id="TWG11006.1"/>
    </source>
</evidence>
<evidence type="ECO:0000256" key="2">
    <source>
        <dbReference type="SAM" id="MobiDB-lite"/>
    </source>
</evidence>
<dbReference type="AlphaFoldDB" id="A0A561VHA1"/>
<protein>
    <submittedName>
        <fullName evidence="4">Uncharacterized protein</fullName>
    </submittedName>
</protein>
<feature type="region of interest" description="Disordered" evidence="2">
    <location>
        <begin position="308"/>
        <end position="335"/>
    </location>
</feature>
<keyword evidence="5" id="KW-1185">Reference proteome</keyword>
<dbReference type="Proteomes" id="UP000319927">
    <property type="component" value="Unassembled WGS sequence"/>
</dbReference>
<accession>A0A561VHA1</accession>
<sequence length="335" mass="37629">MDDGFDELSEALQDLIDLLSYQERVVYAREIGALAFAVDQVRTGTPDERALAWRKHRSDLDALRLQIRDVTDSTSTERERRIQRLRRQIDDLGIIGSLDAAPVANRGGTARTASADRAVDSAVLRMSVELDEKVRDLKAQTDSARQAKEELREAISTFAGDSTRAVEKKLAQMNNDAVEKFNRGAREEKLHADLWRLISLLIAFGGVALYLWLTFVRPPADPALTAAHLGVLAATGGLATFCGRHAAEHRRMQRDLRDQYLRWQFLLSLSETLDPKRLADRMIKEMGWPRERDPNDMRGAAIHPLPLLQRITQPPAARQPKAGQSRQQAEKAPRG</sequence>
<feature type="transmembrane region" description="Helical" evidence="3">
    <location>
        <begin position="225"/>
        <end position="247"/>
    </location>
</feature>
<keyword evidence="3" id="KW-0812">Transmembrane</keyword>
<feature type="transmembrane region" description="Helical" evidence="3">
    <location>
        <begin position="194"/>
        <end position="213"/>
    </location>
</feature>
<gene>
    <name evidence="4" type="ORF">FHX75_1594</name>
</gene>
<organism evidence="4 5">
    <name type="scientific">Micromonospora palomenae</name>
    <dbReference type="NCBI Taxonomy" id="1461247"/>
    <lineage>
        <taxon>Bacteria</taxon>
        <taxon>Bacillati</taxon>
        <taxon>Actinomycetota</taxon>
        <taxon>Actinomycetes</taxon>
        <taxon>Micromonosporales</taxon>
        <taxon>Micromonosporaceae</taxon>
        <taxon>Micromonospora</taxon>
    </lineage>
</organism>
<evidence type="ECO:0000313" key="5">
    <source>
        <dbReference type="Proteomes" id="UP000319927"/>
    </source>
</evidence>
<feature type="coiled-coil region" evidence="1">
    <location>
        <begin position="130"/>
        <end position="157"/>
    </location>
</feature>
<name>A0A561VHA1_9ACTN</name>
<dbReference type="RefSeq" id="WP_154943258.1">
    <property type="nucleotide sequence ID" value="NZ_VIXA01000005.1"/>
</dbReference>
<keyword evidence="3" id="KW-1133">Transmembrane helix</keyword>
<dbReference type="EMBL" id="VIXA01000005">
    <property type="protein sequence ID" value="TWG11006.1"/>
    <property type="molecule type" value="Genomic_DNA"/>
</dbReference>
<comment type="caution">
    <text evidence="4">The sequence shown here is derived from an EMBL/GenBank/DDBJ whole genome shotgun (WGS) entry which is preliminary data.</text>
</comment>
<proteinExistence type="predicted"/>
<keyword evidence="1" id="KW-0175">Coiled coil</keyword>